<protein>
    <recommendedName>
        <fullName evidence="3">DUF1877 family protein</fullName>
    </recommendedName>
</protein>
<accession>A0A102L6P3</accession>
<name>A0A102L6P3_9BURK</name>
<comment type="caution">
    <text evidence="1">The sequence shown here is derived from an EMBL/GenBank/DDBJ whole genome shotgun (WGS) entry which is preliminary data.</text>
</comment>
<organism evidence="1 2">
    <name type="scientific">Burkholderia ubonensis</name>
    <dbReference type="NCBI Taxonomy" id="101571"/>
    <lineage>
        <taxon>Bacteria</taxon>
        <taxon>Pseudomonadati</taxon>
        <taxon>Pseudomonadota</taxon>
        <taxon>Betaproteobacteria</taxon>
        <taxon>Burkholderiales</taxon>
        <taxon>Burkholderiaceae</taxon>
        <taxon>Burkholderia</taxon>
        <taxon>Burkholderia cepacia complex</taxon>
    </lineage>
</organism>
<dbReference type="Proteomes" id="UP000065521">
    <property type="component" value="Unassembled WGS sequence"/>
</dbReference>
<evidence type="ECO:0008006" key="3">
    <source>
        <dbReference type="Google" id="ProtNLM"/>
    </source>
</evidence>
<evidence type="ECO:0000313" key="2">
    <source>
        <dbReference type="Proteomes" id="UP000065521"/>
    </source>
</evidence>
<evidence type="ECO:0000313" key="1">
    <source>
        <dbReference type="EMBL" id="KUZ88102.1"/>
    </source>
</evidence>
<dbReference type="EMBL" id="LOTN01000038">
    <property type="protein sequence ID" value="KUZ88102.1"/>
    <property type="molecule type" value="Genomic_DNA"/>
</dbReference>
<reference evidence="1 2" key="1">
    <citation type="submission" date="2015-11" db="EMBL/GenBank/DDBJ databases">
        <title>Expanding the genomic diversity of Burkholderia species for the development of highly accurate diagnostics.</title>
        <authorList>
            <person name="Sahl J."/>
            <person name="Keim P."/>
            <person name="Wagner D."/>
        </authorList>
    </citation>
    <scope>NUCLEOTIDE SEQUENCE [LARGE SCALE GENOMIC DNA]</scope>
    <source>
        <strain evidence="1 2">RF32-BP4</strain>
    </source>
</reference>
<dbReference type="AlphaFoldDB" id="A0A102L6P3"/>
<proteinExistence type="predicted"/>
<sequence length="130" mass="14424">MLSTCRTKSDWYAALNTLGIEHAPQLDAEDSIRFWASTLDALAHPAARFFAGDLHADDNGTGDPDVCLVSRESASAFLSQFEQLGEPFFANLFRHDGPYGVGHAWLYGPLCAFLRETCRRGDAIVMLWEN</sequence>
<gene>
    <name evidence="1" type="ORF">WI38_20765</name>
</gene>